<dbReference type="Pfam" id="PF02515">
    <property type="entry name" value="CoA_transf_3"/>
    <property type="match status" value="1"/>
</dbReference>
<comment type="caution">
    <text evidence="1">The sequence shown here is derived from an EMBL/GenBank/DDBJ whole genome shotgun (WGS) entry which is preliminary data.</text>
</comment>
<dbReference type="EMBL" id="JBEPCU010000424">
    <property type="protein sequence ID" value="MER6979741.1"/>
    <property type="molecule type" value="Genomic_DNA"/>
</dbReference>
<organism evidence="1 2">
    <name type="scientific">Streptomyces carpinensis</name>
    <dbReference type="NCBI Taxonomy" id="66369"/>
    <lineage>
        <taxon>Bacteria</taxon>
        <taxon>Bacillati</taxon>
        <taxon>Actinomycetota</taxon>
        <taxon>Actinomycetes</taxon>
        <taxon>Kitasatosporales</taxon>
        <taxon>Streptomycetaceae</taxon>
        <taxon>Streptomyces</taxon>
    </lineage>
</organism>
<dbReference type="SUPFAM" id="SSF89796">
    <property type="entry name" value="CoA-transferase family III (CaiB/BaiF)"/>
    <property type="match status" value="1"/>
</dbReference>
<evidence type="ECO:0000313" key="2">
    <source>
        <dbReference type="Proteomes" id="UP001458415"/>
    </source>
</evidence>
<evidence type="ECO:0000313" key="1">
    <source>
        <dbReference type="EMBL" id="MER6979741.1"/>
    </source>
</evidence>
<dbReference type="Gene3D" id="3.30.1540.10">
    <property type="entry name" value="formyl-coa transferase, domain 3"/>
    <property type="match status" value="1"/>
</dbReference>
<proteinExistence type="predicted"/>
<dbReference type="Gene3D" id="3.40.50.10540">
    <property type="entry name" value="Crotonobetainyl-coa:carnitine coa-transferase, domain 1"/>
    <property type="match status" value="1"/>
</dbReference>
<keyword evidence="2" id="KW-1185">Reference proteome</keyword>
<dbReference type="InterPro" id="IPR050509">
    <property type="entry name" value="CoA-transferase_III"/>
</dbReference>
<sequence length="375" mass="39476">MGPLAGVRVVELLGIGPGPFCGMILADLGADVVRVERPGPQDARATGSDVLARGQRSVALDLKSAEGREAVLGLVRAAEVLIDPFRPGVTERLGLGPEDCLAANPRLVYGRMTGWGQEGPYAARAGHDINYIALSGALSLCGNAGGPPVPPVNLLGDFGGGAMFLAVGVLAGVLHARSTGQGQVVDAAMVDGSALLTAMTHQMRAAGMWGPRGTNILDTGAPFYNVYRTADGGWVSVGAIEDQFYAELLDVLGLGDHELAVHGRQDRDCWPELKQLFGDIFATRTRAEWAEAFAGRDACFAPVWELDEAAAEPHIAQRGTYVQAFGVRQPAPAPRFSRTPAGIGGPPPRTGQHIREVFREWGVPAPSFSAEPTSR</sequence>
<gene>
    <name evidence="1" type="ORF">ABT317_22875</name>
</gene>
<dbReference type="InterPro" id="IPR023606">
    <property type="entry name" value="CoA-Trfase_III_dom_1_sf"/>
</dbReference>
<dbReference type="Proteomes" id="UP001458415">
    <property type="component" value="Unassembled WGS sequence"/>
</dbReference>
<dbReference type="PANTHER" id="PTHR48228">
    <property type="entry name" value="SUCCINYL-COA--D-CITRAMALATE COA-TRANSFERASE"/>
    <property type="match status" value="1"/>
</dbReference>
<protein>
    <submittedName>
        <fullName evidence="1">CaiB/BaiF CoA-transferase family protein</fullName>
    </submittedName>
</protein>
<reference evidence="1 2" key="1">
    <citation type="submission" date="2024-06" db="EMBL/GenBank/DDBJ databases">
        <title>The Natural Products Discovery Center: Release of the First 8490 Sequenced Strains for Exploring Actinobacteria Biosynthetic Diversity.</title>
        <authorList>
            <person name="Kalkreuter E."/>
            <person name="Kautsar S.A."/>
            <person name="Yang D."/>
            <person name="Bader C.D."/>
            <person name="Teijaro C.N."/>
            <person name="Fluegel L."/>
            <person name="Davis C.M."/>
            <person name="Simpson J.R."/>
            <person name="Lauterbach L."/>
            <person name="Steele A.D."/>
            <person name="Gui C."/>
            <person name="Meng S."/>
            <person name="Li G."/>
            <person name="Viehrig K."/>
            <person name="Ye F."/>
            <person name="Su P."/>
            <person name="Kiefer A.F."/>
            <person name="Nichols A."/>
            <person name="Cepeda A.J."/>
            <person name="Yan W."/>
            <person name="Fan B."/>
            <person name="Jiang Y."/>
            <person name="Adhikari A."/>
            <person name="Zheng C.-J."/>
            <person name="Schuster L."/>
            <person name="Cowan T.M."/>
            <person name="Smanski M.J."/>
            <person name="Chevrette M.G."/>
            <person name="De Carvalho L.P.S."/>
            <person name="Shen B."/>
        </authorList>
    </citation>
    <scope>NUCLEOTIDE SEQUENCE [LARGE SCALE GENOMIC DNA]</scope>
    <source>
        <strain evidence="1 2">NPDC000634</strain>
    </source>
</reference>
<dbReference type="RefSeq" id="WP_086722597.1">
    <property type="nucleotide sequence ID" value="NZ_MUBM01000013.1"/>
</dbReference>
<dbReference type="InterPro" id="IPR003673">
    <property type="entry name" value="CoA-Trfase_fam_III"/>
</dbReference>
<name>A0ABV1W7C4_9ACTN</name>
<dbReference type="InterPro" id="IPR044855">
    <property type="entry name" value="CoA-Trfase_III_dom3_sf"/>
</dbReference>
<accession>A0ABV1W7C4</accession>
<dbReference type="PANTHER" id="PTHR48228:SF5">
    <property type="entry name" value="ALPHA-METHYLACYL-COA RACEMASE"/>
    <property type="match status" value="1"/>
</dbReference>